<evidence type="ECO:0000313" key="2">
    <source>
        <dbReference type="Proteomes" id="UP000325315"/>
    </source>
</evidence>
<evidence type="ECO:0000313" key="1">
    <source>
        <dbReference type="EMBL" id="KAA3488069.1"/>
    </source>
</evidence>
<name>A0A5B6X1E9_9ROSI</name>
<dbReference type="Proteomes" id="UP000325315">
    <property type="component" value="Unassembled WGS sequence"/>
</dbReference>
<reference evidence="2" key="1">
    <citation type="journal article" date="2019" name="Plant Biotechnol. J.">
        <title>Genome sequencing of the Australian wild diploid species Gossypium australe highlights disease resistance and delayed gland morphogenesis.</title>
        <authorList>
            <person name="Cai Y."/>
            <person name="Cai X."/>
            <person name="Wang Q."/>
            <person name="Wang P."/>
            <person name="Zhang Y."/>
            <person name="Cai C."/>
            <person name="Xu Y."/>
            <person name="Wang K."/>
            <person name="Zhou Z."/>
            <person name="Wang C."/>
            <person name="Geng S."/>
            <person name="Li B."/>
            <person name="Dong Q."/>
            <person name="Hou Y."/>
            <person name="Wang H."/>
            <person name="Ai P."/>
            <person name="Liu Z."/>
            <person name="Yi F."/>
            <person name="Sun M."/>
            <person name="An G."/>
            <person name="Cheng J."/>
            <person name="Zhang Y."/>
            <person name="Shi Q."/>
            <person name="Xie Y."/>
            <person name="Shi X."/>
            <person name="Chang Y."/>
            <person name="Huang F."/>
            <person name="Chen Y."/>
            <person name="Hong S."/>
            <person name="Mi L."/>
            <person name="Sun Q."/>
            <person name="Zhang L."/>
            <person name="Zhou B."/>
            <person name="Peng R."/>
            <person name="Zhang X."/>
            <person name="Liu F."/>
        </authorList>
    </citation>
    <scope>NUCLEOTIDE SEQUENCE [LARGE SCALE GENOMIC DNA]</scope>
    <source>
        <strain evidence="2">cv. PA1801</strain>
    </source>
</reference>
<accession>A0A5B6X1E9</accession>
<comment type="caution">
    <text evidence="1">The sequence shown here is derived from an EMBL/GenBank/DDBJ whole genome shotgun (WGS) entry which is preliminary data.</text>
</comment>
<keyword evidence="2" id="KW-1185">Reference proteome</keyword>
<proteinExistence type="predicted"/>
<dbReference type="PANTHER" id="PTHR11439:SF511">
    <property type="match status" value="1"/>
</dbReference>
<dbReference type="EMBL" id="SMMG02000001">
    <property type="protein sequence ID" value="KAA3488069.1"/>
    <property type="molecule type" value="Genomic_DNA"/>
</dbReference>
<dbReference type="PANTHER" id="PTHR11439">
    <property type="entry name" value="GAG-POL-RELATED RETROTRANSPOSON"/>
    <property type="match status" value="1"/>
</dbReference>
<dbReference type="AlphaFoldDB" id="A0A5B6X1E9"/>
<dbReference type="OrthoDB" id="1000354at2759"/>
<protein>
    <submittedName>
        <fullName evidence="1">Uncharacterized protein</fullName>
    </submittedName>
</protein>
<gene>
    <name evidence="1" type="ORF">EPI10_031850</name>
</gene>
<sequence length="167" mass="19080">MVDMFRANMIILCSQKKQGDKIVVLLVYLILDVGFGEAKPANTPLEQNKTFTTAEYDDLVCLRGCNDELLLDVSAYQRLMGRLLYLTNTWPYISYVVQHLSQFMQKPKKSHYEVALQFVRYIKKSLGQGVFLAVENKAQLVAYCDSDWTTCPMTRKSITGFCIELGN</sequence>
<organism evidence="1 2">
    <name type="scientific">Gossypium australe</name>
    <dbReference type="NCBI Taxonomy" id="47621"/>
    <lineage>
        <taxon>Eukaryota</taxon>
        <taxon>Viridiplantae</taxon>
        <taxon>Streptophyta</taxon>
        <taxon>Embryophyta</taxon>
        <taxon>Tracheophyta</taxon>
        <taxon>Spermatophyta</taxon>
        <taxon>Magnoliopsida</taxon>
        <taxon>eudicotyledons</taxon>
        <taxon>Gunneridae</taxon>
        <taxon>Pentapetalae</taxon>
        <taxon>rosids</taxon>
        <taxon>malvids</taxon>
        <taxon>Malvales</taxon>
        <taxon>Malvaceae</taxon>
        <taxon>Malvoideae</taxon>
        <taxon>Gossypium</taxon>
    </lineage>
</organism>